<dbReference type="InterPro" id="IPR015424">
    <property type="entry name" value="PyrdxlP-dep_Trfase"/>
</dbReference>
<dbReference type="RefSeq" id="XP_005105289.1">
    <property type="nucleotide sequence ID" value="XM_005105232.1"/>
</dbReference>
<evidence type="ECO:0000256" key="3">
    <source>
        <dbReference type="ARBA" id="ARBA00022679"/>
    </source>
</evidence>
<keyword evidence="2" id="KW-0032">Aminotransferase</keyword>
<dbReference type="Gene3D" id="3.40.640.10">
    <property type="entry name" value="Type I PLP-dependent aspartate aminotransferase-like (Major domain)"/>
    <property type="match status" value="1"/>
</dbReference>
<dbReference type="PANTHER" id="PTHR42790:SF19">
    <property type="entry name" value="KYNURENINE_ALPHA-AMINOADIPATE AMINOTRANSFERASE, MITOCHONDRIAL"/>
    <property type="match status" value="1"/>
</dbReference>
<comment type="cofactor">
    <cofactor evidence="1">
        <name>pyridoxal 5'-phosphate</name>
        <dbReference type="ChEBI" id="CHEBI:597326"/>
    </cofactor>
</comment>
<evidence type="ECO:0000256" key="4">
    <source>
        <dbReference type="ARBA" id="ARBA00022898"/>
    </source>
</evidence>
<keyword evidence="6" id="KW-1185">Reference proteome</keyword>
<gene>
    <name evidence="7" type="primary">LOC101848538</name>
</gene>
<evidence type="ECO:0000256" key="1">
    <source>
        <dbReference type="ARBA" id="ARBA00001933"/>
    </source>
</evidence>
<reference evidence="7" key="1">
    <citation type="submission" date="2025-08" db="UniProtKB">
        <authorList>
            <consortium name="RefSeq"/>
        </authorList>
    </citation>
    <scope>IDENTIFICATION</scope>
</reference>
<evidence type="ECO:0000313" key="7">
    <source>
        <dbReference type="RefSeq" id="XP_005105289.1"/>
    </source>
</evidence>
<keyword evidence="4" id="KW-0663">Pyridoxal phosphate</keyword>
<dbReference type="Proteomes" id="UP000694888">
    <property type="component" value="Unplaced"/>
</dbReference>
<proteinExistence type="predicted"/>
<evidence type="ECO:0000259" key="5">
    <source>
        <dbReference type="Pfam" id="PF00155"/>
    </source>
</evidence>
<dbReference type="SUPFAM" id="SSF53383">
    <property type="entry name" value="PLP-dependent transferases"/>
    <property type="match status" value="1"/>
</dbReference>
<name>A0ABM0JZM9_APLCA</name>
<sequence length="169" mass="19233">MTSMVKLQCSAVPISHDDQGILADDLEELLSTWPQKYPDRPRPKALYAITAGNNPRGYNWSEERMVDIYQLCRKYNLLILDDGAYYFVQFGQKRSRSFQSLDVDGRVIRFDTFSKIVGAGYRLGWASGPKSIIDKVTYDIQLTTIHANAYSQALKCLADLIREQKGAEQ</sequence>
<feature type="domain" description="Aminotransferase class I/classII large" evidence="5">
    <location>
        <begin position="12"/>
        <end position="139"/>
    </location>
</feature>
<evidence type="ECO:0000256" key="2">
    <source>
        <dbReference type="ARBA" id="ARBA00022576"/>
    </source>
</evidence>
<dbReference type="GeneID" id="101848538"/>
<dbReference type="InterPro" id="IPR050859">
    <property type="entry name" value="Class-I_PLP-dep_aminotransf"/>
</dbReference>
<dbReference type="Pfam" id="PF00155">
    <property type="entry name" value="Aminotran_1_2"/>
    <property type="match status" value="1"/>
</dbReference>
<dbReference type="PANTHER" id="PTHR42790">
    <property type="entry name" value="AMINOTRANSFERASE"/>
    <property type="match status" value="1"/>
</dbReference>
<organism evidence="6 7">
    <name type="scientific">Aplysia californica</name>
    <name type="common">California sea hare</name>
    <dbReference type="NCBI Taxonomy" id="6500"/>
    <lineage>
        <taxon>Eukaryota</taxon>
        <taxon>Metazoa</taxon>
        <taxon>Spiralia</taxon>
        <taxon>Lophotrochozoa</taxon>
        <taxon>Mollusca</taxon>
        <taxon>Gastropoda</taxon>
        <taxon>Heterobranchia</taxon>
        <taxon>Euthyneura</taxon>
        <taxon>Tectipleura</taxon>
        <taxon>Aplysiida</taxon>
        <taxon>Aplysioidea</taxon>
        <taxon>Aplysiidae</taxon>
        <taxon>Aplysia</taxon>
    </lineage>
</organism>
<protein>
    <submittedName>
        <fullName evidence="7">Kynurenine/alpha-aminoadipate aminotransferase, mitochondrial-like</fullName>
    </submittedName>
</protein>
<keyword evidence="3" id="KW-0808">Transferase</keyword>
<dbReference type="InterPro" id="IPR004839">
    <property type="entry name" value="Aminotransferase_I/II_large"/>
</dbReference>
<dbReference type="InterPro" id="IPR015421">
    <property type="entry name" value="PyrdxlP-dep_Trfase_major"/>
</dbReference>
<dbReference type="CDD" id="cd00609">
    <property type="entry name" value="AAT_like"/>
    <property type="match status" value="1"/>
</dbReference>
<evidence type="ECO:0000313" key="6">
    <source>
        <dbReference type="Proteomes" id="UP000694888"/>
    </source>
</evidence>
<accession>A0ABM0JZM9</accession>